<keyword evidence="1" id="KW-0472">Membrane</keyword>
<evidence type="ECO:0008006" key="4">
    <source>
        <dbReference type="Google" id="ProtNLM"/>
    </source>
</evidence>
<keyword evidence="1" id="KW-1133">Transmembrane helix</keyword>
<keyword evidence="1" id="KW-0812">Transmembrane</keyword>
<dbReference type="OrthoDB" id="285290at2"/>
<evidence type="ECO:0000256" key="1">
    <source>
        <dbReference type="SAM" id="Phobius"/>
    </source>
</evidence>
<dbReference type="Gene3D" id="1.10.10.1260">
    <property type="entry name" value="Envelope glycoprotein gp160, DUF2291, helical domain"/>
    <property type="match status" value="1"/>
</dbReference>
<evidence type="ECO:0000313" key="2">
    <source>
        <dbReference type="EMBL" id="PHQ32726.1"/>
    </source>
</evidence>
<protein>
    <recommendedName>
        <fullName evidence="4">DUF2291 domain-containing protein</fullName>
    </recommendedName>
</protein>
<accession>A0A2G1W125</accession>
<name>A0A2G1W125_9BACT</name>
<keyword evidence="3" id="KW-1185">Reference proteome</keyword>
<reference evidence="2 3" key="1">
    <citation type="submission" date="2017-06" db="EMBL/GenBank/DDBJ databases">
        <title>Description of Rhodopirellula bahusiensis sp. nov.</title>
        <authorList>
            <person name="Kizina J."/>
            <person name="Harder J."/>
        </authorList>
    </citation>
    <scope>NUCLEOTIDE SEQUENCE [LARGE SCALE GENOMIC DNA]</scope>
    <source>
        <strain evidence="2 3">SWK21</strain>
    </source>
</reference>
<dbReference type="AlphaFoldDB" id="A0A2G1W125"/>
<gene>
    <name evidence="2" type="ORF">CEE69_24255</name>
</gene>
<dbReference type="InterPro" id="IPR014582">
    <property type="entry name" value="UCP033535_lipo"/>
</dbReference>
<dbReference type="Gene3D" id="2.40.50.420">
    <property type="entry name" value="Envelope glycoprotein gp160, DUF2291, alpha/beta domain"/>
    <property type="match status" value="1"/>
</dbReference>
<feature type="transmembrane region" description="Helical" evidence="1">
    <location>
        <begin position="12"/>
        <end position="31"/>
    </location>
</feature>
<dbReference type="Pfam" id="PF10054">
    <property type="entry name" value="DUF2291"/>
    <property type="match status" value="1"/>
</dbReference>
<dbReference type="Proteomes" id="UP000225740">
    <property type="component" value="Unassembled WGS sequence"/>
</dbReference>
<proteinExistence type="predicted"/>
<dbReference type="InterPro" id="IPR036215">
    <property type="entry name" value="TM0957-like_sf"/>
</dbReference>
<dbReference type="SUPFAM" id="SSF141318">
    <property type="entry name" value="TM0957-like"/>
    <property type="match status" value="1"/>
</dbReference>
<organism evidence="2 3">
    <name type="scientific">Rhodopirellula bahusiensis</name>
    <dbReference type="NCBI Taxonomy" id="2014065"/>
    <lineage>
        <taxon>Bacteria</taxon>
        <taxon>Pseudomonadati</taxon>
        <taxon>Planctomycetota</taxon>
        <taxon>Planctomycetia</taxon>
        <taxon>Pirellulales</taxon>
        <taxon>Pirellulaceae</taxon>
        <taxon>Rhodopirellula</taxon>
    </lineage>
</organism>
<sequence>MISRQKIWISRFAVAIGILVLLYLFPLFRVVSLDDANEASAKASAAKFDPIVFVDQFWNDKLLASKANAVDALELVNEIQANPGKVRQARGRQVGLSQSYFLTVTGVGRVVSVEKNSVGLAITDQSDEAEVVLESGILFGNTVRDGTGLLDVNEFQNTQDFNSISTELNRRIEADVLPTLRDIATSGTEIEFSGCAQVSDEATDLNPLRVVPFFVEAK</sequence>
<evidence type="ECO:0000313" key="3">
    <source>
        <dbReference type="Proteomes" id="UP000225740"/>
    </source>
</evidence>
<comment type="caution">
    <text evidence="2">The sequence shown here is derived from an EMBL/GenBank/DDBJ whole genome shotgun (WGS) entry which is preliminary data.</text>
</comment>
<dbReference type="EMBL" id="NIZW01000023">
    <property type="protein sequence ID" value="PHQ32726.1"/>
    <property type="molecule type" value="Genomic_DNA"/>
</dbReference>